<keyword evidence="7" id="KW-0963">Cytoplasm</keyword>
<feature type="short sequence motif" description="'HIGH' region" evidence="7">
    <location>
        <begin position="11"/>
        <end position="21"/>
    </location>
</feature>
<keyword evidence="5 7" id="KW-0648">Protein biosynthesis</keyword>
<dbReference type="InterPro" id="IPR045462">
    <property type="entry name" value="aa-tRNA-synth_I_cd-bd"/>
</dbReference>
<dbReference type="HAMAP" id="MF_00022">
    <property type="entry name" value="Glu_tRNA_synth_type1"/>
    <property type="match status" value="1"/>
</dbReference>
<gene>
    <name evidence="7 10" type="primary">gltX</name>
    <name evidence="10" type="ORF">GCM10023311_14990</name>
</gene>
<dbReference type="PANTHER" id="PTHR43311:SF2">
    <property type="entry name" value="GLUTAMATE--TRNA LIGASE, MITOCHONDRIAL-RELATED"/>
    <property type="match status" value="1"/>
</dbReference>
<comment type="similarity">
    <text evidence="1 7">Belongs to the class-I aminoacyl-tRNA synthetase family. Glutamate--tRNA ligase type 1 subfamily.</text>
</comment>
<evidence type="ECO:0000256" key="3">
    <source>
        <dbReference type="ARBA" id="ARBA00022741"/>
    </source>
</evidence>
<evidence type="ECO:0000259" key="8">
    <source>
        <dbReference type="Pfam" id="PF00749"/>
    </source>
</evidence>
<dbReference type="InterPro" id="IPR004527">
    <property type="entry name" value="Glu-tRNA-ligase_bac/mito"/>
</dbReference>
<protein>
    <recommendedName>
        <fullName evidence="7">Glutamate--tRNA ligase</fullName>
        <ecNumber evidence="7">6.1.1.17</ecNumber>
    </recommendedName>
    <alternativeName>
        <fullName evidence="7">Glutamyl-tRNA synthetase</fullName>
        <shortName evidence="7">GluRS</shortName>
    </alternativeName>
</protein>
<feature type="domain" description="Glutamyl/glutaminyl-tRNA synthetase class Ib catalytic" evidence="8">
    <location>
        <begin position="4"/>
        <end position="346"/>
    </location>
</feature>
<comment type="subunit">
    <text evidence="7">Monomer.</text>
</comment>
<dbReference type="InterPro" id="IPR020751">
    <property type="entry name" value="aa-tRNA-synth_I_codon-bd_sub2"/>
</dbReference>
<feature type="short sequence motif" description="'KMSKS' region" evidence="7">
    <location>
        <begin position="260"/>
        <end position="264"/>
    </location>
</feature>
<dbReference type="InterPro" id="IPR049940">
    <property type="entry name" value="GluQ/Sye"/>
</dbReference>
<dbReference type="PANTHER" id="PTHR43311">
    <property type="entry name" value="GLUTAMATE--TRNA LIGASE"/>
    <property type="match status" value="1"/>
</dbReference>
<evidence type="ECO:0000256" key="6">
    <source>
        <dbReference type="ARBA" id="ARBA00023146"/>
    </source>
</evidence>
<dbReference type="Gene3D" id="1.10.1160.10">
    <property type="entry name" value="Glutamyl-trna Synthetase, Domain 2"/>
    <property type="match status" value="1"/>
</dbReference>
<keyword evidence="3 7" id="KW-0547">Nucleotide-binding</keyword>
<keyword evidence="4 7" id="KW-0067">ATP-binding</keyword>
<dbReference type="RefSeq" id="WP_345273495.1">
    <property type="nucleotide sequence ID" value="NZ_BAABJH010000001.1"/>
</dbReference>
<evidence type="ECO:0000259" key="9">
    <source>
        <dbReference type="Pfam" id="PF19269"/>
    </source>
</evidence>
<comment type="catalytic activity">
    <reaction evidence="7">
        <text>tRNA(Glu) + L-glutamate + ATP = L-glutamyl-tRNA(Glu) + AMP + diphosphate</text>
        <dbReference type="Rhea" id="RHEA:23540"/>
        <dbReference type="Rhea" id="RHEA-COMP:9663"/>
        <dbReference type="Rhea" id="RHEA-COMP:9680"/>
        <dbReference type="ChEBI" id="CHEBI:29985"/>
        <dbReference type="ChEBI" id="CHEBI:30616"/>
        <dbReference type="ChEBI" id="CHEBI:33019"/>
        <dbReference type="ChEBI" id="CHEBI:78442"/>
        <dbReference type="ChEBI" id="CHEBI:78520"/>
        <dbReference type="ChEBI" id="CHEBI:456215"/>
        <dbReference type="EC" id="6.1.1.17"/>
    </reaction>
</comment>
<dbReference type="SUPFAM" id="SSF52374">
    <property type="entry name" value="Nucleotidylyl transferase"/>
    <property type="match status" value="1"/>
</dbReference>
<dbReference type="Proteomes" id="UP001500433">
    <property type="component" value="Unassembled WGS sequence"/>
</dbReference>
<dbReference type="InterPro" id="IPR020061">
    <property type="entry name" value="Glu_tRNA_lig_a-bdl"/>
</dbReference>
<dbReference type="PROSITE" id="PS00178">
    <property type="entry name" value="AA_TRNA_LIGASE_I"/>
    <property type="match status" value="1"/>
</dbReference>
<evidence type="ECO:0000256" key="2">
    <source>
        <dbReference type="ARBA" id="ARBA00022598"/>
    </source>
</evidence>
<dbReference type="InterPro" id="IPR020058">
    <property type="entry name" value="Glu/Gln-tRNA-synth_Ib_cat-dom"/>
</dbReference>
<dbReference type="Gene3D" id="3.90.800.10">
    <property type="entry name" value="Glutamyl-tRNA Synthetase, Domain 3"/>
    <property type="match status" value="1"/>
</dbReference>
<dbReference type="InterPro" id="IPR014729">
    <property type="entry name" value="Rossmann-like_a/b/a_fold"/>
</dbReference>
<sequence>MTKNVRVRFAPSPTGPLHIGGVRTALFNYLFAKKHNGTFILRIEDTDQNRYVEGAEQYIIDALNWCGMPADESPVNSGTYGPYRQSERRDLYKQYADTLIASGNAYYAFDTSETLDFHRKDHEAKGKTFIYNWHNRLKLSNSLSLSANEVQTKLDAGEDYVIRFKSPQDETLHLTDIIRGDIKIDTNILDDKVLFKSDGMPTYHLANIVDDHLMEISHVIRGEEWLPSLALHYQLYNAFGWETPEFAHLPLILKPTGKGKLSKRDGDKLGFPVFPLEWTDPKTGDVSRGYKEDGYFPEAMVNFLAFLGWNPGTEQEIFNMDGLITAFNLTKVNKSGARFDPDKTKWFNHHYMQEQDNDVLAETFKNQHSELAEIDINYISMVIGLVKERATFVSDFWDLSHFFFTAPTSYDEKASKKAFKEGTKDILNQVVSIINNIDDFSVETLQTIIKGWITSKDIGFGKVMMPLRLALVGTLQGPDVFDIMFMIGKNETVKRVDRVINIL</sequence>
<dbReference type="CDD" id="cd00808">
    <property type="entry name" value="GluRS_core"/>
    <property type="match status" value="1"/>
</dbReference>
<reference evidence="11" key="1">
    <citation type="journal article" date="2019" name="Int. J. Syst. Evol. Microbiol.">
        <title>The Global Catalogue of Microorganisms (GCM) 10K type strain sequencing project: providing services to taxonomists for standard genome sequencing and annotation.</title>
        <authorList>
            <consortium name="The Broad Institute Genomics Platform"/>
            <consortium name="The Broad Institute Genome Sequencing Center for Infectious Disease"/>
            <person name="Wu L."/>
            <person name="Ma J."/>
        </authorList>
    </citation>
    <scope>NUCLEOTIDE SEQUENCE [LARGE SCALE GENOMIC DNA]</scope>
    <source>
        <strain evidence="11">JCM 18274</strain>
    </source>
</reference>
<dbReference type="InterPro" id="IPR001412">
    <property type="entry name" value="aa-tRNA-synth_I_CS"/>
</dbReference>
<dbReference type="EC" id="6.1.1.17" evidence="7"/>
<feature type="domain" description="Aminoacyl-tRNA synthetase class I anticodon-binding" evidence="9">
    <location>
        <begin position="374"/>
        <end position="500"/>
    </location>
</feature>
<keyword evidence="2 7" id="KW-0436">Ligase</keyword>
<dbReference type="InterPro" id="IPR008925">
    <property type="entry name" value="aa_tRNA-synth_I_cd-bd_sf"/>
</dbReference>
<comment type="function">
    <text evidence="7">Catalyzes the attachment of glutamate to tRNA(Glu) in a two-step reaction: glutamate is first activated by ATP to form Glu-AMP and then transferred to the acceptor end of tRNA(Glu).</text>
</comment>
<feature type="binding site" evidence="7">
    <location>
        <position position="263"/>
    </location>
    <ligand>
        <name>ATP</name>
        <dbReference type="ChEBI" id="CHEBI:30616"/>
    </ligand>
</feature>
<comment type="caution">
    <text evidence="10">The sequence shown here is derived from an EMBL/GenBank/DDBJ whole genome shotgun (WGS) entry which is preliminary data.</text>
</comment>
<keyword evidence="6 7" id="KW-0030">Aminoacyl-tRNA synthetase</keyword>
<dbReference type="PRINTS" id="PR00987">
    <property type="entry name" value="TRNASYNTHGLU"/>
</dbReference>
<evidence type="ECO:0000313" key="11">
    <source>
        <dbReference type="Proteomes" id="UP001500433"/>
    </source>
</evidence>
<dbReference type="EMBL" id="BAABJH010000001">
    <property type="protein sequence ID" value="GAA4891592.1"/>
    <property type="molecule type" value="Genomic_DNA"/>
</dbReference>
<organism evidence="10 11">
    <name type="scientific">Flaviramulus aquimarinus</name>
    <dbReference type="NCBI Taxonomy" id="1170456"/>
    <lineage>
        <taxon>Bacteria</taxon>
        <taxon>Pseudomonadati</taxon>
        <taxon>Bacteroidota</taxon>
        <taxon>Flavobacteriia</taxon>
        <taxon>Flavobacteriales</taxon>
        <taxon>Flavobacteriaceae</taxon>
        <taxon>Flaviramulus</taxon>
    </lineage>
</organism>
<dbReference type="SUPFAM" id="SSF48163">
    <property type="entry name" value="An anticodon-binding domain of class I aminoacyl-tRNA synthetases"/>
    <property type="match status" value="1"/>
</dbReference>
<accession>A0ABP9F7P2</accession>
<evidence type="ECO:0000256" key="4">
    <source>
        <dbReference type="ARBA" id="ARBA00022840"/>
    </source>
</evidence>
<name>A0ABP9F7P2_9FLAO</name>
<dbReference type="Pfam" id="PF00749">
    <property type="entry name" value="tRNA-synt_1c"/>
    <property type="match status" value="1"/>
</dbReference>
<evidence type="ECO:0000256" key="5">
    <source>
        <dbReference type="ARBA" id="ARBA00022917"/>
    </source>
</evidence>
<dbReference type="InterPro" id="IPR033910">
    <property type="entry name" value="GluRS_core"/>
</dbReference>
<proteinExistence type="inferred from homology"/>
<dbReference type="NCBIfam" id="TIGR00464">
    <property type="entry name" value="gltX_bact"/>
    <property type="match status" value="1"/>
</dbReference>
<evidence type="ECO:0000256" key="1">
    <source>
        <dbReference type="ARBA" id="ARBA00007894"/>
    </source>
</evidence>
<dbReference type="Gene3D" id="1.10.10.350">
    <property type="match status" value="1"/>
</dbReference>
<dbReference type="InterPro" id="IPR000924">
    <property type="entry name" value="Glu/Gln-tRNA-synth"/>
</dbReference>
<keyword evidence="11" id="KW-1185">Reference proteome</keyword>
<evidence type="ECO:0000313" key="10">
    <source>
        <dbReference type="EMBL" id="GAA4891592.1"/>
    </source>
</evidence>
<dbReference type="Pfam" id="PF19269">
    <property type="entry name" value="Anticodon_2"/>
    <property type="match status" value="1"/>
</dbReference>
<comment type="caution">
    <text evidence="7">Lacks conserved residue(s) required for the propagation of feature annotation.</text>
</comment>
<dbReference type="GO" id="GO:0016874">
    <property type="term" value="F:ligase activity"/>
    <property type="evidence" value="ECO:0007669"/>
    <property type="project" value="UniProtKB-KW"/>
</dbReference>
<evidence type="ECO:0000256" key="7">
    <source>
        <dbReference type="HAMAP-Rule" id="MF_00022"/>
    </source>
</evidence>
<comment type="subcellular location">
    <subcellularLocation>
        <location evidence="7">Cytoplasm</location>
    </subcellularLocation>
</comment>
<dbReference type="Gene3D" id="3.40.50.620">
    <property type="entry name" value="HUPs"/>
    <property type="match status" value="1"/>
</dbReference>